<gene>
    <name evidence="2" type="ORF">NCTC11661_01889</name>
</gene>
<dbReference type="InterPro" id="IPR020941">
    <property type="entry name" value="SUFU-like_domain"/>
</dbReference>
<protein>
    <submittedName>
        <fullName evidence="2">Suppressor of fused protein (SUFU)</fullName>
    </submittedName>
</protein>
<dbReference type="Gene3D" id="3.40.1580.10">
    <property type="entry name" value="SMI1/KNR4-like"/>
    <property type="match status" value="1"/>
</dbReference>
<accession>A0A380ZTR8</accession>
<reference evidence="2 3" key="1">
    <citation type="submission" date="2018-06" db="EMBL/GenBank/DDBJ databases">
        <authorList>
            <consortium name="Pathogen Informatics"/>
            <person name="Doyle S."/>
        </authorList>
    </citation>
    <scope>NUCLEOTIDE SEQUENCE [LARGE SCALE GENOMIC DNA]</scope>
    <source>
        <strain evidence="2 3">NCTC11661</strain>
    </source>
</reference>
<dbReference type="Pfam" id="PF09346">
    <property type="entry name" value="SMI1_KNR4"/>
    <property type="match status" value="1"/>
</dbReference>
<dbReference type="AlphaFoldDB" id="A0A380ZTR8"/>
<dbReference type="InterPro" id="IPR037883">
    <property type="entry name" value="Knr4/Smi1-like_sf"/>
</dbReference>
<dbReference type="Proteomes" id="UP000255515">
    <property type="component" value="Unassembled WGS sequence"/>
</dbReference>
<dbReference type="PANTHER" id="PTHR47432">
    <property type="entry name" value="CELL WALL ASSEMBLY REGULATOR SMI1"/>
    <property type="match status" value="1"/>
</dbReference>
<dbReference type="PANTHER" id="PTHR47432:SF1">
    <property type="entry name" value="CELL WALL ASSEMBLY REGULATOR SMI1"/>
    <property type="match status" value="1"/>
</dbReference>
<organism evidence="2 3">
    <name type="scientific">Bergeyella zoohelcum</name>
    <dbReference type="NCBI Taxonomy" id="1015"/>
    <lineage>
        <taxon>Bacteria</taxon>
        <taxon>Pseudomonadati</taxon>
        <taxon>Bacteroidota</taxon>
        <taxon>Flavobacteriia</taxon>
        <taxon>Flavobacteriales</taxon>
        <taxon>Weeksellaceae</taxon>
        <taxon>Bergeyella</taxon>
    </lineage>
</organism>
<proteinExistence type="predicted"/>
<dbReference type="EMBL" id="UFTJ01000003">
    <property type="protein sequence ID" value="SUV52747.1"/>
    <property type="molecule type" value="Genomic_DNA"/>
</dbReference>
<name>A0A380ZTR8_9FLAO</name>
<feature type="domain" description="Knr4/Smi1-like" evidence="1">
    <location>
        <begin position="169"/>
        <end position="316"/>
    </location>
</feature>
<evidence type="ECO:0000313" key="2">
    <source>
        <dbReference type="EMBL" id="SUV52747.1"/>
    </source>
</evidence>
<dbReference type="InterPro" id="IPR051873">
    <property type="entry name" value="KNR4/SMI1_regulator"/>
</dbReference>
<evidence type="ECO:0000313" key="3">
    <source>
        <dbReference type="Proteomes" id="UP000255515"/>
    </source>
</evidence>
<evidence type="ECO:0000259" key="1">
    <source>
        <dbReference type="SMART" id="SM00860"/>
    </source>
</evidence>
<dbReference type="InterPro" id="IPR018958">
    <property type="entry name" value="Knr4/Smi1-like_dom"/>
</dbReference>
<dbReference type="Pfam" id="PF05076">
    <property type="entry name" value="SUFU"/>
    <property type="match status" value="1"/>
</dbReference>
<dbReference type="SMART" id="SM00860">
    <property type="entry name" value="SMI1_KNR4"/>
    <property type="match status" value="1"/>
</dbReference>
<dbReference type="SUPFAM" id="SSF160631">
    <property type="entry name" value="SMI1/KNR4-like"/>
    <property type="match status" value="1"/>
</dbReference>
<sequence>MNEQQILKKIEAWDDQDKIQPIIDFIENLSPDEQTVEVMGELARAYNNLYWKNPTEENKKYLEKAIAVLLYLEKEQGDTAYWNYRMAYSHFYLNNLDQAQYFFQKDKDLGGNGNDTEIYLKCIEIAKEKGLTGVEVYSGGKGNIEYPLERFLNHLKTHAPRLVETLLPAVSDTEIASFEQKMGKKLPEDFIQLHKTFSGQKEGSAMFNPQFQRWVAFSEIEEVQEKWIKNLEDTFGKNWQTISLNEAYADVNEVKNTLYSKNWIPFLEGQDYLICIDLEPVNEENYGQVICISYSDYAEQYVVEVLYFELAHWLGDIERGLYMGLITYDEDLNMLRFNATENAPAYYTDDEMTELVYSVEREFGAISEIIEDNDDAVLKCDVFVVPPNEDKDYYTLITSGLGAYKMEMPGDIPYAENIELAINLPASWNPNSHDEKDVWAVQWLKNIAALPITYHTYLSGGHSIPIGGKIPGTDFVGFVLAHCLKFVKEDETQPVIAQLSEDKKIHFYYLTPVFQEELDYKLEHSADALFDKFIEHDVPYPPVVEVLRPNVCEGYVPDENIHLLDEIQWAFNENIYESLMNFWDAVVGYNEKMGNDLEEYNPFATLFRSPKVKLLYEAWIESEEQLWEYEKLVDTSIFKNSPNEDGLYKAEILALCESLEPTFNAITMLLWIHNSLSNKELYENIFFEGFAIEGYEEDGTPVISLKVGT</sequence>
<dbReference type="RefSeq" id="WP_002688126.1">
    <property type="nucleotide sequence ID" value="NZ_UFTJ01000003.1"/>
</dbReference>